<proteinExistence type="predicted"/>
<dbReference type="EMBL" id="JAAIYP010000009">
    <property type="protein sequence ID" value="NFV79035.1"/>
    <property type="molecule type" value="Genomic_DNA"/>
</dbReference>
<reference evidence="1 2" key="1">
    <citation type="submission" date="2020-02" db="EMBL/GenBank/DDBJ databases">
        <authorList>
            <person name="Dziuba M."/>
            <person name="Kuznetsov B."/>
            <person name="Mardanov A."/>
            <person name="Ravin N."/>
            <person name="Grouzdev D."/>
        </authorList>
    </citation>
    <scope>NUCLEOTIDE SEQUENCE [LARGE SCALE GENOMIC DNA]</scope>
    <source>
        <strain evidence="1 2">SpK</strain>
    </source>
</reference>
<comment type="caution">
    <text evidence="1">The sequence shown here is derived from an EMBL/GenBank/DDBJ whole genome shotgun (WGS) entry which is preliminary data.</text>
</comment>
<accession>A0A7C9UXB8</accession>
<protein>
    <submittedName>
        <fullName evidence="1">Uncharacterized protein</fullName>
    </submittedName>
</protein>
<dbReference type="AlphaFoldDB" id="A0A7C9UXB8"/>
<name>A0A7C9UXB8_9PROT</name>
<organism evidence="1 2">
    <name type="scientific">Magnetospirillum aberrantis SpK</name>
    <dbReference type="NCBI Taxonomy" id="908842"/>
    <lineage>
        <taxon>Bacteria</taxon>
        <taxon>Pseudomonadati</taxon>
        <taxon>Pseudomonadota</taxon>
        <taxon>Alphaproteobacteria</taxon>
        <taxon>Rhodospirillales</taxon>
        <taxon>Rhodospirillaceae</taxon>
        <taxon>Magnetospirillum</taxon>
    </lineage>
</organism>
<keyword evidence="2" id="KW-1185">Reference proteome</keyword>
<dbReference type="Proteomes" id="UP000480684">
    <property type="component" value="Unassembled WGS sequence"/>
</dbReference>
<evidence type="ECO:0000313" key="2">
    <source>
        <dbReference type="Proteomes" id="UP000480684"/>
    </source>
</evidence>
<gene>
    <name evidence="1" type="ORF">G4223_02755</name>
</gene>
<sequence>MSSAPAFAAFKAWARTKAAIRLTSLGLVGLAVAAGASVWPKLSPPEDSVAMAPAFDRSWSFPQSSPAFTLDEQLFSHQCGRLLSGDDGRLLLAPYAEPSCQAAAAEATAVVYGADIRLLWALLTEAERGEISATFRETAFWLRHSLQSSMTEPFFEREYRPLISEILRSAMERTLQRPAVREALQKGVASVDPQVLDAVIDGIVPVAMEKIEANLWGNLKALAGGLFGGSDRSSTLGQVMVEVAADPRVRDHLHATLPRLMASPGLADAAVLAASEFVGVLVEDPRVGQLVQRLMTDRRIAVAGGLGRAAMPQGLPRKLLKLRTPADHNPLSAYVVRLVMHGRSGNVVLLLRPEQYARLSPQAGPGVVLSRIGTP</sequence>
<evidence type="ECO:0000313" key="1">
    <source>
        <dbReference type="EMBL" id="NFV79035.1"/>
    </source>
</evidence>
<dbReference type="RefSeq" id="WP_163674683.1">
    <property type="nucleotide sequence ID" value="NZ_JAAIYP010000009.1"/>
</dbReference>